<evidence type="ECO:0000313" key="2">
    <source>
        <dbReference type="Proteomes" id="UP000003560"/>
    </source>
</evidence>
<protein>
    <submittedName>
        <fullName evidence="1">Uncharacterized protein</fullName>
    </submittedName>
</protein>
<dbReference type="HOGENOM" id="CLU_3268580_0_0_11"/>
<dbReference type="Proteomes" id="UP000003560">
    <property type="component" value="Unassembled WGS sequence"/>
</dbReference>
<dbReference type="AlphaFoldDB" id="B6GCT9"/>
<name>B6GCT9_9ACTN</name>
<reference evidence="1 2" key="2">
    <citation type="submission" date="2008-10" db="EMBL/GenBank/DDBJ databases">
        <authorList>
            <person name="Fulton L."/>
            <person name="Clifton S."/>
            <person name="Fulton B."/>
            <person name="Xu J."/>
            <person name="Minx P."/>
            <person name="Pepin K.H."/>
            <person name="Johnson M."/>
            <person name="Thiruvilangam P."/>
            <person name="Bhonagiri V."/>
            <person name="Nash W.E."/>
            <person name="Mardis E.R."/>
            <person name="Wilson R.K."/>
        </authorList>
    </citation>
    <scope>NUCLEOTIDE SEQUENCE [LARGE SCALE GENOMIC DNA]</scope>
    <source>
        <strain evidence="1 2">DSM 13279</strain>
    </source>
</reference>
<dbReference type="EMBL" id="ABXJ01000110">
    <property type="protein sequence ID" value="EEA89929.1"/>
    <property type="molecule type" value="Genomic_DNA"/>
</dbReference>
<reference evidence="1 2" key="1">
    <citation type="submission" date="2008-10" db="EMBL/GenBank/DDBJ databases">
        <title>Draft genome sequence of Collinsella stercoris (DSM 13279).</title>
        <authorList>
            <person name="Sudarsanam P."/>
            <person name="Ley R."/>
            <person name="Guruge J."/>
            <person name="Turnbaugh P.J."/>
            <person name="Mahowald M."/>
            <person name="Liep D."/>
            <person name="Gordon J."/>
        </authorList>
    </citation>
    <scope>NUCLEOTIDE SEQUENCE [LARGE SCALE GENOMIC DNA]</scope>
    <source>
        <strain evidence="1 2">DSM 13279</strain>
    </source>
</reference>
<gene>
    <name evidence="1" type="ORF">COLSTE_01913</name>
</gene>
<keyword evidence="2" id="KW-1185">Reference proteome</keyword>
<evidence type="ECO:0000313" key="1">
    <source>
        <dbReference type="EMBL" id="EEA89929.1"/>
    </source>
</evidence>
<organism evidence="1 2">
    <name type="scientific">Collinsella stercoris DSM 13279</name>
    <dbReference type="NCBI Taxonomy" id="445975"/>
    <lineage>
        <taxon>Bacteria</taxon>
        <taxon>Bacillati</taxon>
        <taxon>Actinomycetota</taxon>
        <taxon>Coriobacteriia</taxon>
        <taxon>Coriobacteriales</taxon>
        <taxon>Coriobacteriaceae</taxon>
        <taxon>Collinsella</taxon>
    </lineage>
</organism>
<comment type="caution">
    <text evidence="1">The sequence shown here is derived from an EMBL/GenBank/DDBJ whole genome shotgun (WGS) entry which is preliminary data.</text>
</comment>
<accession>B6GCT9</accession>
<proteinExistence type="predicted"/>
<dbReference type="STRING" id="445975.COLSTE_01913"/>
<sequence>MAYHKRLVRLMCVRCSIAFDGIGHRTFLSGRVNALGWSHFV</sequence>